<keyword evidence="3" id="KW-1185">Reference proteome</keyword>
<dbReference type="EMBL" id="PGOL01038574">
    <property type="protein sequence ID" value="PKI18393.1"/>
    <property type="molecule type" value="Genomic_DNA"/>
</dbReference>
<evidence type="ECO:0000256" key="1">
    <source>
        <dbReference type="SAM" id="Phobius"/>
    </source>
</evidence>
<feature type="non-terminal residue" evidence="2">
    <location>
        <position position="1"/>
    </location>
</feature>
<proteinExistence type="predicted"/>
<comment type="caution">
    <text evidence="2">The sequence shown here is derived from an EMBL/GenBank/DDBJ whole genome shotgun (WGS) entry which is preliminary data.</text>
</comment>
<keyword evidence="1" id="KW-0812">Transmembrane</keyword>
<dbReference type="AlphaFoldDB" id="A0A2I0HFZ6"/>
<evidence type="ECO:0000313" key="3">
    <source>
        <dbReference type="Proteomes" id="UP000233551"/>
    </source>
</evidence>
<organism evidence="2 3">
    <name type="scientific">Punica granatum</name>
    <name type="common">Pomegranate</name>
    <dbReference type="NCBI Taxonomy" id="22663"/>
    <lineage>
        <taxon>Eukaryota</taxon>
        <taxon>Viridiplantae</taxon>
        <taxon>Streptophyta</taxon>
        <taxon>Embryophyta</taxon>
        <taxon>Tracheophyta</taxon>
        <taxon>Spermatophyta</taxon>
        <taxon>Magnoliopsida</taxon>
        <taxon>eudicotyledons</taxon>
        <taxon>Gunneridae</taxon>
        <taxon>Pentapetalae</taxon>
        <taxon>rosids</taxon>
        <taxon>malvids</taxon>
        <taxon>Myrtales</taxon>
        <taxon>Lythraceae</taxon>
        <taxon>Punica</taxon>
    </lineage>
</organism>
<gene>
    <name evidence="2" type="ORF">CRG98_049333</name>
</gene>
<keyword evidence="1" id="KW-1133">Transmembrane helix</keyword>
<reference evidence="2 3" key="1">
    <citation type="submission" date="2017-11" db="EMBL/GenBank/DDBJ databases">
        <title>De-novo sequencing of pomegranate (Punica granatum L.) genome.</title>
        <authorList>
            <person name="Akparov Z."/>
            <person name="Amiraslanov A."/>
            <person name="Hajiyeva S."/>
            <person name="Abbasov M."/>
            <person name="Kaur K."/>
            <person name="Hamwieh A."/>
            <person name="Solovyev V."/>
            <person name="Salamov A."/>
            <person name="Braich B."/>
            <person name="Kosarev P."/>
            <person name="Mahmoud A."/>
            <person name="Hajiyev E."/>
            <person name="Babayeva S."/>
            <person name="Izzatullayeva V."/>
            <person name="Mammadov A."/>
            <person name="Mammadov A."/>
            <person name="Sharifova S."/>
            <person name="Ojaghi J."/>
            <person name="Eynullazada K."/>
            <person name="Bayramov B."/>
            <person name="Abdulazimova A."/>
            <person name="Shahmuradov I."/>
        </authorList>
    </citation>
    <scope>NUCLEOTIDE SEQUENCE [LARGE SCALE GENOMIC DNA]</scope>
    <source>
        <strain evidence="3">cv. AG2017</strain>
        <tissue evidence="2">Leaf</tissue>
    </source>
</reference>
<protein>
    <submittedName>
        <fullName evidence="2">Uncharacterized protein</fullName>
    </submittedName>
</protein>
<evidence type="ECO:0000313" key="2">
    <source>
        <dbReference type="EMBL" id="PKI18393.1"/>
    </source>
</evidence>
<accession>A0A2I0HFZ6</accession>
<name>A0A2I0HFZ6_PUNGR</name>
<dbReference type="Proteomes" id="UP000233551">
    <property type="component" value="Unassembled WGS sequence"/>
</dbReference>
<feature type="transmembrane region" description="Helical" evidence="1">
    <location>
        <begin position="60"/>
        <end position="77"/>
    </location>
</feature>
<keyword evidence="1" id="KW-0472">Membrane</keyword>
<sequence length="78" mass="8530">PKSAASAIVLSARTAFIVISSHWTAHGILDVPQSFATGVVMWITQYFADVYNSGRLDDSRMLLVFFILVDIIVAVCGR</sequence>
<feature type="non-terminal residue" evidence="2">
    <location>
        <position position="78"/>
    </location>
</feature>